<reference evidence="1" key="1">
    <citation type="submission" date="2014-11" db="EMBL/GenBank/DDBJ databases">
        <authorList>
            <person name="Amaro Gonzalez C."/>
        </authorList>
    </citation>
    <scope>NUCLEOTIDE SEQUENCE</scope>
</reference>
<proteinExistence type="predicted"/>
<evidence type="ECO:0000313" key="1">
    <source>
        <dbReference type="EMBL" id="JAH05248.1"/>
    </source>
</evidence>
<accession>A0A0E9PN53</accession>
<sequence length="68" mass="7879">MSHAGRSSFMKFHRAICDIMFVHKNGEFSDYGRADGHMYLGLHFKVLLFPSRIYDRYLCCGACSQKRA</sequence>
<reference evidence="1" key="2">
    <citation type="journal article" date="2015" name="Fish Shellfish Immunol.">
        <title>Early steps in the European eel (Anguilla anguilla)-Vibrio vulnificus interaction in the gills: Role of the RtxA13 toxin.</title>
        <authorList>
            <person name="Callol A."/>
            <person name="Pajuelo D."/>
            <person name="Ebbesson L."/>
            <person name="Teles M."/>
            <person name="MacKenzie S."/>
            <person name="Amaro C."/>
        </authorList>
    </citation>
    <scope>NUCLEOTIDE SEQUENCE</scope>
</reference>
<organism evidence="1">
    <name type="scientific">Anguilla anguilla</name>
    <name type="common">European freshwater eel</name>
    <name type="synonym">Muraena anguilla</name>
    <dbReference type="NCBI Taxonomy" id="7936"/>
    <lineage>
        <taxon>Eukaryota</taxon>
        <taxon>Metazoa</taxon>
        <taxon>Chordata</taxon>
        <taxon>Craniata</taxon>
        <taxon>Vertebrata</taxon>
        <taxon>Euteleostomi</taxon>
        <taxon>Actinopterygii</taxon>
        <taxon>Neopterygii</taxon>
        <taxon>Teleostei</taxon>
        <taxon>Anguilliformes</taxon>
        <taxon>Anguillidae</taxon>
        <taxon>Anguilla</taxon>
    </lineage>
</organism>
<dbReference type="AlphaFoldDB" id="A0A0E9PN53"/>
<dbReference type="EMBL" id="GBXM01103329">
    <property type="protein sequence ID" value="JAH05248.1"/>
    <property type="molecule type" value="Transcribed_RNA"/>
</dbReference>
<protein>
    <submittedName>
        <fullName evidence="1">Uncharacterized protein</fullName>
    </submittedName>
</protein>
<name>A0A0E9PN53_ANGAN</name>